<dbReference type="InterPro" id="IPR007197">
    <property type="entry name" value="rSAM"/>
</dbReference>
<feature type="binding site" evidence="8">
    <location>
        <position position="92"/>
    </location>
    <ligand>
        <name>S-adenosyl-L-methionine</name>
        <dbReference type="ChEBI" id="CHEBI:59789"/>
    </ligand>
</feature>
<evidence type="ECO:0000256" key="4">
    <source>
        <dbReference type="ARBA" id="ARBA00022842"/>
    </source>
</evidence>
<dbReference type="GO" id="GO:0016840">
    <property type="term" value="F:carbon-nitrogen lyase activity"/>
    <property type="evidence" value="ECO:0007669"/>
    <property type="project" value="UniProtKB-UniRule"/>
</dbReference>
<dbReference type="CDD" id="cd01335">
    <property type="entry name" value="Radical_SAM"/>
    <property type="match status" value="1"/>
</dbReference>
<dbReference type="InterPro" id="IPR058240">
    <property type="entry name" value="rSAM_sf"/>
</dbReference>
<comment type="similarity">
    <text evidence="8">Belongs to the radical SAM superfamily. 7-carboxy-7-deazaguanine synthase family.</text>
</comment>
<evidence type="ECO:0000256" key="8">
    <source>
        <dbReference type="HAMAP-Rule" id="MF_00917"/>
    </source>
</evidence>
<feature type="binding site" evidence="8">
    <location>
        <begin position="54"/>
        <end position="56"/>
    </location>
    <ligand>
        <name>S-adenosyl-L-methionine</name>
        <dbReference type="ChEBI" id="CHEBI:59789"/>
    </ligand>
</feature>
<dbReference type="Pfam" id="PF04055">
    <property type="entry name" value="Radical_SAM"/>
    <property type="match status" value="1"/>
</dbReference>
<comment type="cofactor">
    <cofactor evidence="8">
        <name>[4Fe-4S] cluster</name>
        <dbReference type="ChEBI" id="CHEBI:49883"/>
    </cofactor>
    <text evidence="8">Binds 1 [4Fe-4S] cluster. The cluster is coordinated with 3 cysteines and an exchangeable S-adenosyl-L-methionine.</text>
</comment>
<feature type="domain" description="Radical SAM core" evidence="9">
    <location>
        <begin position="35"/>
        <end position="235"/>
    </location>
</feature>
<dbReference type="PROSITE" id="PS51918">
    <property type="entry name" value="RADICAL_SAM"/>
    <property type="match status" value="1"/>
</dbReference>
<dbReference type="Proteomes" id="UP000654993">
    <property type="component" value="Unassembled WGS sequence"/>
</dbReference>
<dbReference type="SFLD" id="SFLDS00029">
    <property type="entry name" value="Radical_SAM"/>
    <property type="match status" value="1"/>
</dbReference>
<evidence type="ECO:0000313" key="10">
    <source>
        <dbReference type="EMBL" id="GFR38330.1"/>
    </source>
</evidence>
<comment type="subunit">
    <text evidence="8">Homodimer.</text>
</comment>
<dbReference type="HAMAP" id="MF_00917">
    <property type="entry name" value="QueE"/>
    <property type="match status" value="1"/>
</dbReference>
<evidence type="ECO:0000256" key="7">
    <source>
        <dbReference type="ARBA" id="ARBA00023239"/>
    </source>
</evidence>
<evidence type="ECO:0000256" key="3">
    <source>
        <dbReference type="ARBA" id="ARBA00022723"/>
    </source>
</evidence>
<comment type="function">
    <text evidence="8">Catalyzes the complex heterocyclic radical-mediated conversion of 6-carboxy-5,6,7,8-tetrahydropterin (CPH4) to 7-carboxy-7-deazaguanine (CDG), a step common to the biosynthetic pathways of all 7-deazapurine-containing compounds.</text>
</comment>
<name>A0A916VHG1_9BACL</name>
<keyword evidence="6 8" id="KW-0411">Iron-sulfur</keyword>
<keyword evidence="5 8" id="KW-0408">Iron</keyword>
<dbReference type="Gene3D" id="3.20.20.70">
    <property type="entry name" value="Aldolase class I"/>
    <property type="match status" value="1"/>
</dbReference>
<feature type="binding site" evidence="8">
    <location>
        <begin position="29"/>
        <end position="31"/>
    </location>
    <ligand>
        <name>substrate</name>
    </ligand>
</feature>
<evidence type="ECO:0000256" key="5">
    <source>
        <dbReference type="ARBA" id="ARBA00023004"/>
    </source>
</evidence>
<gene>
    <name evidence="8 10" type="primary">queE</name>
    <name evidence="10" type="ORF">PRECH8_16260</name>
</gene>
<dbReference type="InterPro" id="IPR013785">
    <property type="entry name" value="Aldolase_TIM"/>
</dbReference>
<reference evidence="10" key="2">
    <citation type="journal article" date="2021" name="Data Brief">
        <title>Draft genome sequence data of the facultative, thermophilic, xylanolytic bacterium Paenibacillus sp. strain DA-C8.</title>
        <authorList>
            <person name="Chhe C."/>
            <person name="Uke A."/>
            <person name="Baramee S."/>
            <person name="Ungkulpasvich U."/>
            <person name="Tachaapaikoon C."/>
            <person name="Pason P."/>
            <person name="Waeonukul R."/>
            <person name="Ratanakhanokchai K."/>
            <person name="Kosugi A."/>
        </authorList>
    </citation>
    <scope>NUCLEOTIDE SEQUENCE</scope>
    <source>
        <strain evidence="10">DA-C8</strain>
    </source>
</reference>
<accession>A0A916VHG1</accession>
<feature type="binding site" evidence="8">
    <location>
        <position position="44"/>
    </location>
    <ligand>
        <name>substrate</name>
    </ligand>
</feature>
<dbReference type="PIRSF" id="PIRSF000370">
    <property type="entry name" value="QueE"/>
    <property type="match status" value="1"/>
</dbReference>
<dbReference type="PANTHER" id="PTHR42836">
    <property type="entry name" value="7-CARBOXY-7-DEAZAGUANINE SYNTHASE"/>
    <property type="match status" value="1"/>
</dbReference>
<protein>
    <recommendedName>
        <fullName evidence="8">7-carboxy-7-deazaguanine synthase</fullName>
        <shortName evidence="8">CDG synthase</shortName>
        <ecNumber evidence="8">4.3.99.3</ecNumber>
    </recommendedName>
    <alternativeName>
        <fullName evidence="8">Queuosine biosynthesis protein QueE</fullName>
    </alternativeName>
</protein>
<comment type="pathway">
    <text evidence="8">Purine metabolism; 7-cyano-7-deazaguanine biosynthesis.</text>
</comment>
<comment type="cofactor">
    <cofactor evidence="8">
        <name>Mg(2+)</name>
        <dbReference type="ChEBI" id="CHEBI:18420"/>
    </cofactor>
</comment>
<keyword evidence="1 8" id="KW-0004">4Fe-4S</keyword>
<dbReference type="EC" id="4.3.99.3" evidence="8"/>
<feature type="binding site" evidence="8">
    <location>
        <position position="90"/>
    </location>
    <ligand>
        <name>substrate</name>
    </ligand>
</feature>
<dbReference type="GO" id="GO:1904047">
    <property type="term" value="F:S-adenosyl-L-methionine binding"/>
    <property type="evidence" value="ECO:0007669"/>
    <property type="project" value="UniProtKB-UniRule"/>
</dbReference>
<dbReference type="GO" id="GO:0051539">
    <property type="term" value="F:4 iron, 4 sulfur cluster binding"/>
    <property type="evidence" value="ECO:0007669"/>
    <property type="project" value="UniProtKB-UniRule"/>
</dbReference>
<evidence type="ECO:0000256" key="6">
    <source>
        <dbReference type="ARBA" id="ARBA00023014"/>
    </source>
</evidence>
<keyword evidence="7 8" id="KW-0456">Lyase</keyword>
<evidence type="ECO:0000256" key="2">
    <source>
        <dbReference type="ARBA" id="ARBA00022691"/>
    </source>
</evidence>
<proteinExistence type="inferred from homology"/>
<dbReference type="GO" id="GO:0008616">
    <property type="term" value="P:tRNA queuosine(34) biosynthetic process"/>
    <property type="evidence" value="ECO:0007669"/>
    <property type="project" value="UniProtKB-UniRule"/>
</dbReference>
<feature type="binding site" evidence="8">
    <location>
        <position position="48"/>
    </location>
    <ligand>
        <name>[4Fe-4S] cluster</name>
        <dbReference type="ChEBI" id="CHEBI:49883"/>
        <note>4Fe-4S-S-AdoMet</note>
    </ligand>
</feature>
<dbReference type="EMBL" id="BMAQ01000015">
    <property type="protein sequence ID" value="GFR38330.1"/>
    <property type="molecule type" value="Genomic_DNA"/>
</dbReference>
<keyword evidence="8" id="KW-0671">Queuosine biosynthesis</keyword>
<feature type="binding site" evidence="8">
    <location>
        <position position="55"/>
    </location>
    <ligand>
        <name>[4Fe-4S] cluster</name>
        <dbReference type="ChEBI" id="CHEBI:49883"/>
        <note>4Fe-4S-S-AdoMet</note>
    </ligand>
</feature>
<dbReference type="RefSeq" id="WP_200966583.1">
    <property type="nucleotide sequence ID" value="NZ_BMAQ01000015.1"/>
</dbReference>
<organism evidence="10 11">
    <name type="scientific">Insulibacter thermoxylanivorax</name>
    <dbReference type="NCBI Taxonomy" id="2749268"/>
    <lineage>
        <taxon>Bacteria</taxon>
        <taxon>Bacillati</taxon>
        <taxon>Bacillota</taxon>
        <taxon>Bacilli</taxon>
        <taxon>Bacillales</taxon>
        <taxon>Paenibacillaceae</taxon>
        <taxon>Insulibacter</taxon>
    </lineage>
</organism>
<keyword evidence="3 8" id="KW-0479">Metal-binding</keyword>
<comment type="cofactor">
    <cofactor evidence="8">
        <name>S-adenosyl-L-methionine</name>
        <dbReference type="ChEBI" id="CHEBI:59789"/>
    </cofactor>
    <text evidence="8">Binds 1 S-adenosyl-L-methionine per subunit.</text>
</comment>
<keyword evidence="4 8" id="KW-0460">Magnesium</keyword>
<dbReference type="PANTHER" id="PTHR42836:SF1">
    <property type="entry name" value="7-CARBOXY-7-DEAZAGUANINE SYNTHASE"/>
    <property type="match status" value="1"/>
</dbReference>
<dbReference type="GO" id="GO:0000287">
    <property type="term" value="F:magnesium ion binding"/>
    <property type="evidence" value="ECO:0007669"/>
    <property type="project" value="UniProtKB-UniRule"/>
</dbReference>
<dbReference type="InterPro" id="IPR024924">
    <property type="entry name" value="7-CO-7-deazaguanine_synth-like"/>
</dbReference>
<comment type="caution">
    <text evidence="10">The sequence shown here is derived from an EMBL/GenBank/DDBJ whole genome shotgun (WGS) entry which is preliminary data.</text>
</comment>
<dbReference type="SUPFAM" id="SSF102114">
    <property type="entry name" value="Radical SAM enzymes"/>
    <property type="match status" value="1"/>
</dbReference>
<feature type="binding site" evidence="8">
    <location>
        <position position="52"/>
    </location>
    <ligand>
        <name>[4Fe-4S] cluster</name>
        <dbReference type="ChEBI" id="CHEBI:49883"/>
        <note>4Fe-4S-S-AdoMet</note>
    </ligand>
</feature>
<comment type="caution">
    <text evidence="8">Lacks conserved residue(s) required for the propagation of feature annotation.</text>
</comment>
<evidence type="ECO:0000256" key="1">
    <source>
        <dbReference type="ARBA" id="ARBA00022485"/>
    </source>
</evidence>
<feature type="binding site" evidence="8">
    <location>
        <position position="57"/>
    </location>
    <ligand>
        <name>Mg(2+)</name>
        <dbReference type="ChEBI" id="CHEBI:18420"/>
    </ligand>
</feature>
<reference evidence="10" key="1">
    <citation type="submission" date="2020-08" db="EMBL/GenBank/DDBJ databases">
        <authorList>
            <person name="Uke A."/>
            <person name="Chhe C."/>
            <person name="Baramee S."/>
            <person name="Kosugi A."/>
        </authorList>
    </citation>
    <scope>NUCLEOTIDE SEQUENCE</scope>
    <source>
        <strain evidence="10">DA-C8</strain>
    </source>
</reference>
<evidence type="ECO:0000259" key="9">
    <source>
        <dbReference type="PROSITE" id="PS51918"/>
    </source>
</evidence>
<dbReference type="AlphaFoldDB" id="A0A916VHG1"/>
<comment type="catalytic activity">
    <reaction evidence="8">
        <text>6-carboxy-5,6,7,8-tetrahydropterin + H(+) = 7-carboxy-7-carbaguanine + NH4(+)</text>
        <dbReference type="Rhea" id="RHEA:27974"/>
        <dbReference type="ChEBI" id="CHEBI:15378"/>
        <dbReference type="ChEBI" id="CHEBI:28938"/>
        <dbReference type="ChEBI" id="CHEBI:61032"/>
        <dbReference type="ChEBI" id="CHEBI:61036"/>
        <dbReference type="EC" id="4.3.99.3"/>
    </reaction>
</comment>
<evidence type="ECO:0000313" key="11">
    <source>
        <dbReference type="Proteomes" id="UP000654993"/>
    </source>
</evidence>
<keyword evidence="2 8" id="KW-0949">S-adenosyl-L-methionine</keyword>
<keyword evidence="11" id="KW-1185">Reference proteome</keyword>
<sequence>MNNYADDTQTMNQAARDIRIPMVDIYETVEGEGTRAGYPTVFIRLFGCNLRCSWCDTKYSYPPYEADRMMTIAEILEETSSYQAKHVCVTGGEPLLYGERSRILLQELANTSRYVDIHVETNGAVHLAPFLETISSPIVRYIMDYKLPDSGEHERMIHENLTLLRPQDELKFVIASEADFDAAKRVILETEIRATILFSPVWETMPPARLVEMILAHGLPQVKLNMQLHKVIWDPGMRRV</sequence>